<organism evidence="2 4">
    <name type="scientific">Didymodactylos carnosus</name>
    <dbReference type="NCBI Taxonomy" id="1234261"/>
    <lineage>
        <taxon>Eukaryota</taxon>
        <taxon>Metazoa</taxon>
        <taxon>Spiralia</taxon>
        <taxon>Gnathifera</taxon>
        <taxon>Rotifera</taxon>
        <taxon>Eurotatoria</taxon>
        <taxon>Bdelloidea</taxon>
        <taxon>Philodinida</taxon>
        <taxon>Philodinidae</taxon>
        <taxon>Didymodactylos</taxon>
    </lineage>
</organism>
<protein>
    <submittedName>
        <fullName evidence="2">Uncharacterized protein</fullName>
    </submittedName>
</protein>
<feature type="region of interest" description="Disordered" evidence="1">
    <location>
        <begin position="79"/>
        <end position="98"/>
    </location>
</feature>
<dbReference type="Proteomes" id="UP000682733">
    <property type="component" value="Unassembled WGS sequence"/>
</dbReference>
<gene>
    <name evidence="2" type="ORF">OVA965_LOCUS15434</name>
    <name evidence="3" type="ORF">TMI583_LOCUS15443</name>
</gene>
<reference evidence="2" key="1">
    <citation type="submission" date="2021-02" db="EMBL/GenBank/DDBJ databases">
        <authorList>
            <person name="Nowell W R."/>
        </authorList>
    </citation>
    <scope>NUCLEOTIDE SEQUENCE</scope>
</reference>
<evidence type="ECO:0000256" key="1">
    <source>
        <dbReference type="SAM" id="MobiDB-lite"/>
    </source>
</evidence>
<proteinExistence type="predicted"/>
<dbReference type="EMBL" id="CAJNOK010006940">
    <property type="protein sequence ID" value="CAF1019537.1"/>
    <property type="molecule type" value="Genomic_DNA"/>
</dbReference>
<evidence type="ECO:0000313" key="2">
    <source>
        <dbReference type="EMBL" id="CAF1019537.1"/>
    </source>
</evidence>
<sequence length="227" mass="25151">MIDNSHFINYDGSTSFSETIPNKSCTTTEETCKSSSQTVCEIQQIQGDEYRVLKEKLKNSAGNGNNSQGGKTRDVLDAEENENDDQEHRQQGSSLSAQPITQTRMIVASIFENMFKDFQNSNWTIDVDRISLNIDGDDFLALLLLPPNDGTERETTTAVDALMTTTNDLTSTGNNLFEDKENVTDGDLGIVETTTTTFDRATLAEQSSNNTGKVVTNMSDVFVWFKN</sequence>
<dbReference type="EMBL" id="CAJOBA010006952">
    <property type="protein sequence ID" value="CAF3788261.1"/>
    <property type="molecule type" value="Genomic_DNA"/>
</dbReference>
<accession>A0A8S2DZK3</accession>
<comment type="caution">
    <text evidence="2">The sequence shown here is derived from an EMBL/GenBank/DDBJ whole genome shotgun (WGS) entry which is preliminary data.</text>
</comment>
<dbReference type="Proteomes" id="UP000677228">
    <property type="component" value="Unassembled WGS sequence"/>
</dbReference>
<name>A0A8S2DZK3_9BILA</name>
<dbReference type="AlphaFoldDB" id="A0A8S2DZK3"/>
<evidence type="ECO:0000313" key="4">
    <source>
        <dbReference type="Proteomes" id="UP000677228"/>
    </source>
</evidence>
<evidence type="ECO:0000313" key="3">
    <source>
        <dbReference type="EMBL" id="CAF3788261.1"/>
    </source>
</evidence>